<feature type="compositionally biased region" description="Basic and acidic residues" evidence="1">
    <location>
        <begin position="121"/>
        <end position="130"/>
    </location>
</feature>
<dbReference type="Proteomes" id="UP000821853">
    <property type="component" value="Chromosome 4"/>
</dbReference>
<evidence type="ECO:0000313" key="3">
    <source>
        <dbReference type="Proteomes" id="UP000821853"/>
    </source>
</evidence>
<dbReference type="GO" id="GO:0070449">
    <property type="term" value="C:elongin complex"/>
    <property type="evidence" value="ECO:0007669"/>
    <property type="project" value="InterPro"/>
</dbReference>
<feature type="compositionally biased region" description="Basic residues" evidence="1">
    <location>
        <begin position="82"/>
        <end position="101"/>
    </location>
</feature>
<feature type="compositionally biased region" description="Basic and acidic residues" evidence="1">
    <location>
        <begin position="72"/>
        <end position="81"/>
    </location>
</feature>
<dbReference type="Gene3D" id="6.10.250.3180">
    <property type="match status" value="1"/>
</dbReference>
<evidence type="ECO:0000313" key="2">
    <source>
        <dbReference type="EMBL" id="KAH9373751.1"/>
    </source>
</evidence>
<dbReference type="EMBL" id="JABSTR010000006">
    <property type="protein sequence ID" value="KAH9373751.1"/>
    <property type="molecule type" value="Genomic_DNA"/>
</dbReference>
<accession>A0A9J6GG11</accession>
<feature type="compositionally biased region" description="Low complexity" evidence="1">
    <location>
        <begin position="530"/>
        <end position="542"/>
    </location>
</feature>
<dbReference type="PANTHER" id="PTHR15141">
    <property type="entry name" value="TRANSCRIPTION ELONGATION FACTOR B POLYPEPTIDE 3"/>
    <property type="match status" value="1"/>
</dbReference>
<dbReference type="GO" id="GO:0006368">
    <property type="term" value="P:transcription elongation by RNA polymerase II"/>
    <property type="evidence" value="ECO:0007669"/>
    <property type="project" value="InterPro"/>
</dbReference>
<dbReference type="OMA" id="EYNPIYI"/>
<comment type="caution">
    <text evidence="2">The sequence shown here is derived from an EMBL/GenBank/DDBJ whole genome shotgun (WGS) entry which is preliminary data.</text>
</comment>
<sequence length="558" mass="61267">MSASSRTRVASQFQVVSDSTAEFSEQSLQSAPSKRHRDSKQDGPPAKASRPSKPYSIEVETSSHVHSVPTHSRHEQNGDAAHHHHNRHSDQHHHHQSSRHHQREEEPAPSPVKVETSPPKKSPEQKVDKKQMKKLLKKAGHSEGGLDGSIASFEACLGLNDTVPIPKPKKKPQPISPAKKPSKPEPAAAPPSSSSSSRDANSKHHHHHSSKPAESSHSRNGESSKGGSSSSKSHKHASRKEQLMPEALRKVGCLPSAPRLIGIPDLAPLDRDEVSSMLPEIQPVYKPLPHRFLDEPPAKPPKKSMTNEEAILFTSSRKDRTAVYSGRRNAFLPEVPTLLEACMRVLIDNIDGMAYTGGVPYDILKPVLERCTTKQLYTLEDYNPYLLEDTDELWQAHCIREFKGCTPEEGETWREVYLKKYDEREQKFKSLTATISASMAKATPGKSSLDSMGLSLVFTFLARVSEDSASRTLQSLVKKLSVLAVRQTKLAYVDSMAKPPRNVARQQAKHGTGVPSAVPVRPADRLVTRPLSSSPNVSAVPVSRPPPTTPAIPKTVGS</sequence>
<keyword evidence="3" id="KW-1185">Reference proteome</keyword>
<feature type="region of interest" description="Disordered" evidence="1">
    <location>
        <begin position="1"/>
        <end position="148"/>
    </location>
</feature>
<feature type="compositionally biased region" description="Polar residues" evidence="1">
    <location>
        <begin position="1"/>
        <end position="32"/>
    </location>
</feature>
<proteinExistence type="predicted"/>
<feature type="compositionally biased region" description="Low complexity" evidence="1">
    <location>
        <begin position="56"/>
        <end position="70"/>
    </location>
</feature>
<dbReference type="Pfam" id="PF06881">
    <property type="entry name" value="Elongin_A"/>
    <property type="match status" value="1"/>
</dbReference>
<feature type="region of interest" description="Disordered" evidence="1">
    <location>
        <begin position="528"/>
        <end position="558"/>
    </location>
</feature>
<evidence type="ECO:0000256" key="1">
    <source>
        <dbReference type="SAM" id="MobiDB-lite"/>
    </source>
</evidence>
<dbReference type="InterPro" id="IPR010684">
    <property type="entry name" value="RNA_pol_II_trans_fac_SIII_A"/>
</dbReference>
<organism evidence="2 3">
    <name type="scientific">Haemaphysalis longicornis</name>
    <name type="common">Bush tick</name>
    <dbReference type="NCBI Taxonomy" id="44386"/>
    <lineage>
        <taxon>Eukaryota</taxon>
        <taxon>Metazoa</taxon>
        <taxon>Ecdysozoa</taxon>
        <taxon>Arthropoda</taxon>
        <taxon>Chelicerata</taxon>
        <taxon>Arachnida</taxon>
        <taxon>Acari</taxon>
        <taxon>Parasitiformes</taxon>
        <taxon>Ixodida</taxon>
        <taxon>Ixodoidea</taxon>
        <taxon>Ixodidae</taxon>
        <taxon>Haemaphysalinae</taxon>
        <taxon>Haemaphysalis</taxon>
    </lineage>
</organism>
<dbReference type="OrthoDB" id="21513at2759"/>
<dbReference type="PANTHER" id="PTHR15141:SF76">
    <property type="entry name" value="TRANSCRIPTION ELONGATION FACTOR B POLYPEPTIDE 3"/>
    <property type="match status" value="1"/>
</dbReference>
<reference evidence="2 3" key="1">
    <citation type="journal article" date="2020" name="Cell">
        <title>Large-Scale Comparative Analyses of Tick Genomes Elucidate Their Genetic Diversity and Vector Capacities.</title>
        <authorList>
            <consortium name="Tick Genome and Microbiome Consortium (TIGMIC)"/>
            <person name="Jia N."/>
            <person name="Wang J."/>
            <person name="Shi W."/>
            <person name="Du L."/>
            <person name="Sun Y."/>
            <person name="Zhan W."/>
            <person name="Jiang J.F."/>
            <person name="Wang Q."/>
            <person name="Zhang B."/>
            <person name="Ji P."/>
            <person name="Bell-Sakyi L."/>
            <person name="Cui X.M."/>
            <person name="Yuan T.T."/>
            <person name="Jiang B.G."/>
            <person name="Yang W.F."/>
            <person name="Lam T.T."/>
            <person name="Chang Q.C."/>
            <person name="Ding S.J."/>
            <person name="Wang X.J."/>
            <person name="Zhu J.G."/>
            <person name="Ruan X.D."/>
            <person name="Zhao L."/>
            <person name="Wei J.T."/>
            <person name="Ye R.Z."/>
            <person name="Que T.C."/>
            <person name="Du C.H."/>
            <person name="Zhou Y.H."/>
            <person name="Cheng J.X."/>
            <person name="Dai P.F."/>
            <person name="Guo W.B."/>
            <person name="Han X.H."/>
            <person name="Huang E.J."/>
            <person name="Li L.F."/>
            <person name="Wei W."/>
            <person name="Gao Y.C."/>
            <person name="Liu J.Z."/>
            <person name="Shao H.Z."/>
            <person name="Wang X."/>
            <person name="Wang C.C."/>
            <person name="Yang T.C."/>
            <person name="Huo Q.B."/>
            <person name="Li W."/>
            <person name="Chen H.Y."/>
            <person name="Chen S.E."/>
            <person name="Zhou L.G."/>
            <person name="Ni X.B."/>
            <person name="Tian J.H."/>
            <person name="Sheng Y."/>
            <person name="Liu T."/>
            <person name="Pan Y.S."/>
            <person name="Xia L.Y."/>
            <person name="Li J."/>
            <person name="Zhao F."/>
            <person name="Cao W.C."/>
        </authorList>
    </citation>
    <scope>NUCLEOTIDE SEQUENCE [LARGE SCALE GENOMIC DNA]</scope>
    <source>
        <strain evidence="2">HaeL-2018</strain>
    </source>
</reference>
<gene>
    <name evidence="2" type="ORF">HPB48_016597</name>
</gene>
<protein>
    <submittedName>
        <fullName evidence="2">Uncharacterized protein</fullName>
    </submittedName>
</protein>
<dbReference type="AlphaFoldDB" id="A0A9J6GG11"/>
<dbReference type="InterPro" id="IPR051870">
    <property type="entry name" value="Elongin-A_domain"/>
</dbReference>
<feature type="region of interest" description="Disordered" evidence="1">
    <location>
        <begin position="160"/>
        <end position="245"/>
    </location>
</feature>
<name>A0A9J6GG11_HAELO</name>
<dbReference type="VEuPathDB" id="VectorBase:HLOH_062129"/>